<dbReference type="EMBL" id="SDKK01000017">
    <property type="protein sequence ID" value="TYC54748.1"/>
    <property type="molecule type" value="Genomic_DNA"/>
</dbReference>
<dbReference type="InterPro" id="IPR050389">
    <property type="entry name" value="LysR-type_TF"/>
</dbReference>
<dbReference type="RefSeq" id="WP_148580441.1">
    <property type="nucleotide sequence ID" value="NZ_SDKK01000017.1"/>
</dbReference>
<name>A0A6C2CL91_9RHOO</name>
<dbReference type="PANTHER" id="PTHR30118:SF15">
    <property type="entry name" value="TRANSCRIPTIONAL REGULATORY PROTEIN"/>
    <property type="match status" value="1"/>
</dbReference>
<evidence type="ECO:0000259" key="5">
    <source>
        <dbReference type="PROSITE" id="PS50931"/>
    </source>
</evidence>
<reference evidence="6 7" key="1">
    <citation type="submission" date="2019-01" db="EMBL/GenBank/DDBJ databases">
        <title>Zoogloea oleivorans genome sequencing and assembly.</title>
        <authorList>
            <person name="Tancsics A."/>
            <person name="Farkas M."/>
            <person name="Kriszt B."/>
            <person name="Maroti G."/>
            <person name="Horvath B."/>
        </authorList>
    </citation>
    <scope>NUCLEOTIDE SEQUENCE [LARGE SCALE GENOMIC DNA]</scope>
    <source>
        <strain evidence="6 7">Buc</strain>
    </source>
</reference>
<feature type="domain" description="HTH lysR-type" evidence="5">
    <location>
        <begin position="12"/>
        <end position="69"/>
    </location>
</feature>
<dbReference type="Gene3D" id="3.40.190.10">
    <property type="entry name" value="Periplasmic binding protein-like II"/>
    <property type="match status" value="2"/>
</dbReference>
<dbReference type="Pfam" id="PF03466">
    <property type="entry name" value="LysR_substrate"/>
    <property type="match status" value="1"/>
</dbReference>
<dbReference type="Pfam" id="PF00126">
    <property type="entry name" value="HTH_1"/>
    <property type="match status" value="1"/>
</dbReference>
<keyword evidence="7" id="KW-1185">Reference proteome</keyword>
<sequence length="313" mass="34035">MTDIDYAAFRRLDLNLLVAFDALIAETSVSRAAGRLCIGQPAMSHALARLRELFGDDILFREGAAMRPTPRALALAGPIRQVLDDIQQVARGAQPFDPAEAEGRVRIALNDPLEALLLPGLVARLRAQAPRLTLSVLPVPASRQLEQLDAGAVSLLVGHHPQVREVHSQLPLYESGFSCVFNPALIEVPPKPDLAALARLPHIHTTYAGEPPGVVDRVFKAHGLTRQVVARSAMPLSIPFVLKRSPLVAILPDMLARMFAAHTDLRFEPLPVAGLSLPISLVSHRRERSDPLIEFVARRLVESVEEWVAASGA</sequence>
<keyword evidence="2" id="KW-0805">Transcription regulation</keyword>
<dbReference type="GO" id="GO:0003677">
    <property type="term" value="F:DNA binding"/>
    <property type="evidence" value="ECO:0007669"/>
    <property type="project" value="UniProtKB-KW"/>
</dbReference>
<dbReference type="Proteomes" id="UP000389128">
    <property type="component" value="Unassembled WGS sequence"/>
</dbReference>
<proteinExistence type="inferred from homology"/>
<dbReference type="SUPFAM" id="SSF53850">
    <property type="entry name" value="Periplasmic binding protein-like II"/>
    <property type="match status" value="1"/>
</dbReference>
<evidence type="ECO:0000256" key="2">
    <source>
        <dbReference type="ARBA" id="ARBA00023015"/>
    </source>
</evidence>
<protein>
    <submittedName>
        <fullName evidence="6">LysR family transcriptional regulator</fullName>
    </submittedName>
</protein>
<dbReference type="PANTHER" id="PTHR30118">
    <property type="entry name" value="HTH-TYPE TRANSCRIPTIONAL REGULATOR LEUO-RELATED"/>
    <property type="match status" value="1"/>
</dbReference>
<comment type="similarity">
    <text evidence="1">Belongs to the LysR transcriptional regulatory family.</text>
</comment>
<dbReference type="Gene3D" id="1.10.10.10">
    <property type="entry name" value="Winged helix-like DNA-binding domain superfamily/Winged helix DNA-binding domain"/>
    <property type="match status" value="1"/>
</dbReference>
<dbReference type="AlphaFoldDB" id="A0A6C2CL91"/>
<dbReference type="OrthoDB" id="8523210at2"/>
<evidence type="ECO:0000313" key="7">
    <source>
        <dbReference type="Proteomes" id="UP000389128"/>
    </source>
</evidence>
<dbReference type="GO" id="GO:0003700">
    <property type="term" value="F:DNA-binding transcription factor activity"/>
    <property type="evidence" value="ECO:0007669"/>
    <property type="project" value="InterPro"/>
</dbReference>
<dbReference type="InterPro" id="IPR005119">
    <property type="entry name" value="LysR_subst-bd"/>
</dbReference>
<accession>A0A6C2CL91</accession>
<evidence type="ECO:0000256" key="3">
    <source>
        <dbReference type="ARBA" id="ARBA00023125"/>
    </source>
</evidence>
<dbReference type="InterPro" id="IPR000847">
    <property type="entry name" value="LysR_HTH_N"/>
</dbReference>
<dbReference type="PROSITE" id="PS50931">
    <property type="entry name" value="HTH_LYSR"/>
    <property type="match status" value="1"/>
</dbReference>
<evidence type="ECO:0000256" key="4">
    <source>
        <dbReference type="ARBA" id="ARBA00023163"/>
    </source>
</evidence>
<gene>
    <name evidence="6" type="ORF">ETQ85_17855</name>
</gene>
<dbReference type="InterPro" id="IPR036388">
    <property type="entry name" value="WH-like_DNA-bd_sf"/>
</dbReference>
<keyword evidence="3" id="KW-0238">DNA-binding</keyword>
<keyword evidence="4" id="KW-0804">Transcription</keyword>
<evidence type="ECO:0000313" key="6">
    <source>
        <dbReference type="EMBL" id="TYC54748.1"/>
    </source>
</evidence>
<dbReference type="InterPro" id="IPR036390">
    <property type="entry name" value="WH_DNA-bd_sf"/>
</dbReference>
<dbReference type="SUPFAM" id="SSF46785">
    <property type="entry name" value="Winged helix' DNA-binding domain"/>
    <property type="match status" value="1"/>
</dbReference>
<evidence type="ECO:0000256" key="1">
    <source>
        <dbReference type="ARBA" id="ARBA00009437"/>
    </source>
</evidence>
<organism evidence="6 7">
    <name type="scientific">Zoogloea oleivorans</name>
    <dbReference type="NCBI Taxonomy" id="1552750"/>
    <lineage>
        <taxon>Bacteria</taxon>
        <taxon>Pseudomonadati</taxon>
        <taxon>Pseudomonadota</taxon>
        <taxon>Betaproteobacteria</taxon>
        <taxon>Rhodocyclales</taxon>
        <taxon>Zoogloeaceae</taxon>
        <taxon>Zoogloea</taxon>
    </lineage>
</organism>
<comment type="caution">
    <text evidence="6">The sequence shown here is derived from an EMBL/GenBank/DDBJ whole genome shotgun (WGS) entry which is preliminary data.</text>
</comment>